<comment type="caution">
    <text evidence="1">The sequence shown here is derived from an EMBL/GenBank/DDBJ whole genome shotgun (WGS) entry which is preliminary data.</text>
</comment>
<protein>
    <submittedName>
        <fullName evidence="1">Uncharacterized protein</fullName>
    </submittedName>
</protein>
<dbReference type="Proteomes" id="UP000814033">
    <property type="component" value="Unassembled WGS sequence"/>
</dbReference>
<evidence type="ECO:0000313" key="1">
    <source>
        <dbReference type="EMBL" id="KAI0045060.1"/>
    </source>
</evidence>
<feature type="non-terminal residue" evidence="1">
    <location>
        <position position="1"/>
    </location>
</feature>
<organism evidence="1 2">
    <name type="scientific">Auriscalpium vulgare</name>
    <dbReference type="NCBI Taxonomy" id="40419"/>
    <lineage>
        <taxon>Eukaryota</taxon>
        <taxon>Fungi</taxon>
        <taxon>Dikarya</taxon>
        <taxon>Basidiomycota</taxon>
        <taxon>Agaricomycotina</taxon>
        <taxon>Agaricomycetes</taxon>
        <taxon>Russulales</taxon>
        <taxon>Auriscalpiaceae</taxon>
        <taxon>Auriscalpium</taxon>
    </lineage>
</organism>
<sequence>HNTFAPVASLPPEVLAEIFTCLSAIDLPSNPLAQNPWSDPHYGWLAVTFVCRHWRQIALQHARLWADIDLSHGCDRVHTFSARAKKAAL</sequence>
<name>A0ACB8RN55_9AGAM</name>
<feature type="non-terminal residue" evidence="1">
    <location>
        <position position="89"/>
    </location>
</feature>
<accession>A0ACB8RN55</accession>
<evidence type="ECO:0000313" key="2">
    <source>
        <dbReference type="Proteomes" id="UP000814033"/>
    </source>
</evidence>
<proteinExistence type="predicted"/>
<reference evidence="1" key="1">
    <citation type="submission" date="2021-02" db="EMBL/GenBank/DDBJ databases">
        <authorList>
            <consortium name="DOE Joint Genome Institute"/>
            <person name="Ahrendt S."/>
            <person name="Looney B.P."/>
            <person name="Miyauchi S."/>
            <person name="Morin E."/>
            <person name="Drula E."/>
            <person name="Courty P.E."/>
            <person name="Chicoki N."/>
            <person name="Fauchery L."/>
            <person name="Kohler A."/>
            <person name="Kuo A."/>
            <person name="Labutti K."/>
            <person name="Pangilinan J."/>
            <person name="Lipzen A."/>
            <person name="Riley R."/>
            <person name="Andreopoulos W."/>
            <person name="He G."/>
            <person name="Johnson J."/>
            <person name="Barry K.W."/>
            <person name="Grigoriev I.V."/>
            <person name="Nagy L."/>
            <person name="Hibbett D."/>
            <person name="Henrissat B."/>
            <person name="Matheny P.B."/>
            <person name="Labbe J."/>
            <person name="Martin F."/>
        </authorList>
    </citation>
    <scope>NUCLEOTIDE SEQUENCE</scope>
    <source>
        <strain evidence="1">FP105234-sp</strain>
    </source>
</reference>
<dbReference type="EMBL" id="MU275963">
    <property type="protein sequence ID" value="KAI0045060.1"/>
    <property type="molecule type" value="Genomic_DNA"/>
</dbReference>
<reference evidence="1" key="2">
    <citation type="journal article" date="2022" name="New Phytol.">
        <title>Evolutionary transition to the ectomycorrhizal habit in the genomes of a hyperdiverse lineage of mushroom-forming fungi.</title>
        <authorList>
            <person name="Looney B."/>
            <person name="Miyauchi S."/>
            <person name="Morin E."/>
            <person name="Drula E."/>
            <person name="Courty P.E."/>
            <person name="Kohler A."/>
            <person name="Kuo A."/>
            <person name="LaButti K."/>
            <person name="Pangilinan J."/>
            <person name="Lipzen A."/>
            <person name="Riley R."/>
            <person name="Andreopoulos W."/>
            <person name="He G."/>
            <person name="Johnson J."/>
            <person name="Nolan M."/>
            <person name="Tritt A."/>
            <person name="Barry K.W."/>
            <person name="Grigoriev I.V."/>
            <person name="Nagy L.G."/>
            <person name="Hibbett D."/>
            <person name="Henrissat B."/>
            <person name="Matheny P.B."/>
            <person name="Labbe J."/>
            <person name="Martin F.M."/>
        </authorList>
    </citation>
    <scope>NUCLEOTIDE SEQUENCE</scope>
    <source>
        <strain evidence="1">FP105234-sp</strain>
    </source>
</reference>
<keyword evidence="2" id="KW-1185">Reference proteome</keyword>
<gene>
    <name evidence="1" type="ORF">FA95DRAFT_1456890</name>
</gene>